<dbReference type="InterPro" id="IPR006600">
    <property type="entry name" value="HTH_CenpB_DNA-bd_dom"/>
</dbReference>
<dbReference type="VEuPathDB" id="FungiDB:PHYBLDRAFT_179874"/>
<protein>
    <submittedName>
        <fullName evidence="4">Homeodomain-like DNA binding domain-containing transcription factor</fullName>
    </submittedName>
</protein>
<evidence type="ECO:0000256" key="1">
    <source>
        <dbReference type="ARBA" id="ARBA00023125"/>
    </source>
</evidence>
<dbReference type="RefSeq" id="XP_018295521.1">
    <property type="nucleotide sequence ID" value="XM_018438225.1"/>
</dbReference>
<organism evidence="4 5">
    <name type="scientific">Phycomyces blakesleeanus (strain ATCC 8743b / DSM 1359 / FGSC 10004 / NBRC 33097 / NRRL 1555)</name>
    <dbReference type="NCBI Taxonomy" id="763407"/>
    <lineage>
        <taxon>Eukaryota</taxon>
        <taxon>Fungi</taxon>
        <taxon>Fungi incertae sedis</taxon>
        <taxon>Mucoromycota</taxon>
        <taxon>Mucoromycotina</taxon>
        <taxon>Mucoromycetes</taxon>
        <taxon>Mucorales</taxon>
        <taxon>Phycomycetaceae</taxon>
        <taxon>Phycomyces</taxon>
    </lineage>
</organism>
<dbReference type="EMBL" id="KV440974">
    <property type="protein sequence ID" value="OAD77481.1"/>
    <property type="molecule type" value="Genomic_DNA"/>
</dbReference>
<accession>A0A167P8S5</accession>
<keyword evidence="4" id="KW-0371">Homeobox</keyword>
<feature type="domain" description="HTH CENPB-type" evidence="3">
    <location>
        <begin position="90"/>
        <end position="157"/>
    </location>
</feature>
<evidence type="ECO:0000256" key="2">
    <source>
        <dbReference type="SAM" id="MobiDB-lite"/>
    </source>
</evidence>
<dbReference type="AlphaFoldDB" id="A0A167P8S5"/>
<evidence type="ECO:0000313" key="5">
    <source>
        <dbReference type="Proteomes" id="UP000077315"/>
    </source>
</evidence>
<reference evidence="5" key="1">
    <citation type="submission" date="2015-06" db="EMBL/GenBank/DDBJ databases">
        <title>Expansion of signal transduction pathways in fungi by whole-genome duplication.</title>
        <authorList>
            <consortium name="DOE Joint Genome Institute"/>
            <person name="Corrochano L.M."/>
            <person name="Kuo A."/>
            <person name="Marcet-Houben M."/>
            <person name="Polaino S."/>
            <person name="Salamov A."/>
            <person name="Villalobos J.M."/>
            <person name="Alvarez M.I."/>
            <person name="Avalos J."/>
            <person name="Benito E.P."/>
            <person name="Benoit I."/>
            <person name="Burger G."/>
            <person name="Camino L.P."/>
            <person name="Canovas D."/>
            <person name="Cerda-Olmedo E."/>
            <person name="Cheng J.-F."/>
            <person name="Dominguez A."/>
            <person name="Elias M."/>
            <person name="Eslava A.P."/>
            <person name="Glaser F."/>
            <person name="Grimwood J."/>
            <person name="Gutierrez G."/>
            <person name="Heitman J."/>
            <person name="Henrissat B."/>
            <person name="Iturriaga E.A."/>
            <person name="Lang B.F."/>
            <person name="Lavin J.L."/>
            <person name="Lee S."/>
            <person name="Li W."/>
            <person name="Lindquist E."/>
            <person name="Lopez-Garcia S."/>
            <person name="Luque E.M."/>
            <person name="Marcos A.T."/>
            <person name="Martin J."/>
            <person name="McCluskey K."/>
            <person name="Medina H.R."/>
            <person name="Miralles-Duran A."/>
            <person name="Miyazaki A."/>
            <person name="Munoz-Torres E."/>
            <person name="Oguiza J.A."/>
            <person name="Ohm R."/>
            <person name="Olmedo M."/>
            <person name="Orejas M."/>
            <person name="Ortiz-Castellanos L."/>
            <person name="Pisabarro A.G."/>
            <person name="Rodriguez-Romero J."/>
            <person name="Ruiz-Herrera J."/>
            <person name="Ruiz-Vazquez R."/>
            <person name="Sanz C."/>
            <person name="Schackwitz W."/>
            <person name="Schmutz J."/>
            <person name="Shahriari M."/>
            <person name="Shelest E."/>
            <person name="Silva-Franco F."/>
            <person name="Soanes D."/>
            <person name="Syed K."/>
            <person name="Tagua V.G."/>
            <person name="Talbot N.J."/>
            <person name="Thon M."/>
            <person name="De vries R.P."/>
            <person name="Wiebenga A."/>
            <person name="Yadav J.S."/>
            <person name="Braun E.L."/>
            <person name="Baker S."/>
            <person name="Garre V."/>
            <person name="Horwitz B."/>
            <person name="Torres-Martinez S."/>
            <person name="Idnurm A."/>
            <person name="Herrera-Estrella A."/>
            <person name="Gabaldon T."/>
            <person name="Grigoriev I.V."/>
        </authorList>
    </citation>
    <scope>NUCLEOTIDE SEQUENCE [LARGE SCALE GENOMIC DNA]</scope>
    <source>
        <strain evidence="5">NRRL 1555(-)</strain>
    </source>
</reference>
<keyword evidence="1 4" id="KW-0238">DNA-binding</keyword>
<dbReference type="SMART" id="SM00674">
    <property type="entry name" value="CENPB"/>
    <property type="match status" value="1"/>
</dbReference>
<feature type="region of interest" description="Disordered" evidence="2">
    <location>
        <begin position="152"/>
        <end position="175"/>
    </location>
</feature>
<proteinExistence type="predicted"/>
<dbReference type="OrthoDB" id="10332545at2759"/>
<evidence type="ECO:0000259" key="3">
    <source>
        <dbReference type="SMART" id="SM00674"/>
    </source>
</evidence>
<name>A0A167P8S5_PHYB8</name>
<keyword evidence="5" id="KW-1185">Reference proteome</keyword>
<dbReference type="InParanoid" id="A0A167P8S5"/>
<sequence>MSIINNAGPQPDKKERISLTREQKEAIIEKEDSSNLTLHDLGVWAFEQFQKEGVWKPLSHTTIKRIISEESRSKIKMSAPHQHGCKHFVPSAAPALEDRLAVEAETLKKARIPVNQTTLQRLAIEIVKSDPSIAPAMKFSRGWVQSVMKRKSIKTTGRGMKRLRANPRSQKFKKS</sequence>
<dbReference type="GeneID" id="28999131"/>
<dbReference type="GO" id="GO:0003677">
    <property type="term" value="F:DNA binding"/>
    <property type="evidence" value="ECO:0007669"/>
    <property type="project" value="UniProtKB-KW"/>
</dbReference>
<evidence type="ECO:0000313" key="4">
    <source>
        <dbReference type="EMBL" id="OAD77481.1"/>
    </source>
</evidence>
<gene>
    <name evidence="4" type="ORF">PHYBLDRAFT_179874</name>
</gene>
<dbReference type="Proteomes" id="UP000077315">
    <property type="component" value="Unassembled WGS sequence"/>
</dbReference>